<dbReference type="Pfam" id="PF13366">
    <property type="entry name" value="PDDEXK_3"/>
    <property type="match status" value="1"/>
</dbReference>
<dbReference type="RefSeq" id="WP_072888881.1">
    <property type="nucleotide sequence ID" value="NZ_FRAE01000032.1"/>
</dbReference>
<dbReference type="Proteomes" id="UP000242497">
    <property type="component" value="Unassembled WGS sequence"/>
</dbReference>
<dbReference type="EMBL" id="FRAE01000032">
    <property type="protein sequence ID" value="SHK08575.1"/>
    <property type="molecule type" value="Genomic_DNA"/>
</dbReference>
<keyword evidence="2" id="KW-1185">Reference proteome</keyword>
<protein>
    <submittedName>
        <fullName evidence="1">PD-(D/E)XK nuclease superfamily protein</fullName>
    </submittedName>
</protein>
<proteinExistence type="predicted"/>
<dbReference type="OrthoDB" id="5486659at2"/>
<accession>A0A1M6PL21</accession>
<gene>
    <name evidence="1" type="ORF">SAMN02744037_01590</name>
</gene>
<evidence type="ECO:0000313" key="2">
    <source>
        <dbReference type="Proteomes" id="UP000242497"/>
    </source>
</evidence>
<name>A0A1M6PL21_9FIRM</name>
<evidence type="ECO:0000313" key="1">
    <source>
        <dbReference type="EMBL" id="SHK08575.1"/>
    </source>
</evidence>
<organism evidence="1 2">
    <name type="scientific">Tepidibacter formicigenes DSM 15518</name>
    <dbReference type="NCBI Taxonomy" id="1123349"/>
    <lineage>
        <taxon>Bacteria</taxon>
        <taxon>Bacillati</taxon>
        <taxon>Bacillota</taxon>
        <taxon>Clostridia</taxon>
        <taxon>Peptostreptococcales</taxon>
        <taxon>Peptostreptococcaceae</taxon>
        <taxon>Tepidibacter</taxon>
    </lineage>
</organism>
<dbReference type="AlphaFoldDB" id="A0A1M6PL21"/>
<dbReference type="InterPro" id="IPR026350">
    <property type="entry name" value="GxxExxY"/>
</dbReference>
<dbReference type="InterPro" id="IPR027417">
    <property type="entry name" value="P-loop_NTPase"/>
</dbReference>
<reference evidence="2" key="1">
    <citation type="submission" date="2016-11" db="EMBL/GenBank/DDBJ databases">
        <authorList>
            <person name="Varghese N."/>
            <person name="Submissions S."/>
        </authorList>
    </citation>
    <scope>NUCLEOTIDE SEQUENCE [LARGE SCALE GENOMIC DNA]</scope>
    <source>
        <strain evidence="2">DSM 15518</strain>
    </source>
</reference>
<dbReference type="SUPFAM" id="SSF52540">
    <property type="entry name" value="P-loop containing nucleoside triphosphate hydrolases"/>
    <property type="match status" value="1"/>
</dbReference>
<sequence length="519" mass="61389">MKKAFNTTGTCIPSMHYMVDIKDKLDNIENMIDKGNYFLINRPRQYGKTTTIYLLKNKLKSKYLVLSCSFEGLGSETFKDEKTFSNRIIKLMAKSIKLTNKDIASRLMELSKEVNDLADLSDMITDFIEEVDQEVVLFIDEVDKASNNQMFLNFLGVLRSKFLLRQQEEDYTFHSVILAGVYDIKNLKLKLRPNEEIKLNSPWNIAVDFNLDMSFNKKEIESMLIEYCRENKLSMDTDTLSKELYYYTNGYPFLVSRLCQIIDENILDNTKSAWDEYAIQRAVKYILREKNTLFDDLIKNLENNSELYNLVRKIVLDGYRISFNRANSIIDLGFVCGIFTEEDYVVKLDNRIYEQFIYDYLISKIEVKSEQMSMYNYKNNFIEGKKLNLNKVIEKFQQFMKEQYSFIDSKFIEREGRLLFLAFLKPIINGVGFDFKEVQVSQEKRLDVVITYNKEKYIIELKIWRGEKYHEEGIKQLVDYLDIHGLDKGYMVVYNFNKSKEYKKENIIVDGKEIFIVYV</sequence>
<dbReference type="Gene3D" id="3.40.50.300">
    <property type="entry name" value="P-loop containing nucleotide triphosphate hydrolases"/>
    <property type="match status" value="1"/>
</dbReference>
<dbReference type="STRING" id="1123349.SAMN02744037_01590"/>